<proteinExistence type="predicted"/>
<dbReference type="Proteomes" id="UP000178815">
    <property type="component" value="Unassembled WGS sequence"/>
</dbReference>
<evidence type="ECO:0000313" key="2">
    <source>
        <dbReference type="Proteomes" id="UP000178815"/>
    </source>
</evidence>
<name>A0A1F6CJA3_9BACT</name>
<evidence type="ECO:0000313" key="1">
    <source>
        <dbReference type="EMBL" id="OGG49060.1"/>
    </source>
</evidence>
<reference evidence="1 2" key="1">
    <citation type="journal article" date="2016" name="Nat. Commun.">
        <title>Thousands of microbial genomes shed light on interconnected biogeochemical processes in an aquifer system.</title>
        <authorList>
            <person name="Anantharaman K."/>
            <person name="Brown C.T."/>
            <person name="Hug L.A."/>
            <person name="Sharon I."/>
            <person name="Castelle C.J."/>
            <person name="Probst A.J."/>
            <person name="Thomas B.C."/>
            <person name="Singh A."/>
            <person name="Wilkins M.J."/>
            <person name="Karaoz U."/>
            <person name="Brodie E.L."/>
            <person name="Williams K.H."/>
            <person name="Hubbard S.S."/>
            <person name="Banfield J.F."/>
        </authorList>
    </citation>
    <scope>NUCLEOTIDE SEQUENCE [LARGE SCALE GENOMIC DNA]</scope>
</reference>
<protein>
    <submittedName>
        <fullName evidence="1">Uncharacterized protein</fullName>
    </submittedName>
</protein>
<dbReference type="EMBL" id="MFKU01000005">
    <property type="protein sequence ID" value="OGG49060.1"/>
    <property type="molecule type" value="Genomic_DNA"/>
</dbReference>
<sequence length="268" mass="31833">MLRPKGQKHSKGRCMNKTQFFDQLRTRGWVLYVPERVANAHRDSLLSGWRLAPHWGHDRWGGIRPILDLIEANKLDLKIPFLREAKPDRDGGHYIISQYRERENFIEQHVANLMLYDADNPPPLPEERVDDDSLWDSLVSQFQLTESLTNRILSCNGWVYRVRFTPVWVKFSEPLPYGWIWKGDPPEKKRAEREADEIVRTKRRKLRKEYGLTGQYFGRSYTRRPLLMILRKAYPPEQVRRVRRQLEDKVRKDPAEAVRYGLERGLLA</sequence>
<organism evidence="1 2">
    <name type="scientific">Candidatus Kaiserbacteria bacterium RIFCSPHIGHO2_01_FULL_53_31</name>
    <dbReference type="NCBI Taxonomy" id="1798481"/>
    <lineage>
        <taxon>Bacteria</taxon>
        <taxon>Candidatus Kaiseribacteriota</taxon>
    </lineage>
</organism>
<comment type="caution">
    <text evidence="1">The sequence shown here is derived from an EMBL/GenBank/DDBJ whole genome shotgun (WGS) entry which is preliminary data.</text>
</comment>
<gene>
    <name evidence="1" type="ORF">A2678_01175</name>
</gene>
<dbReference type="AlphaFoldDB" id="A0A1F6CJA3"/>
<accession>A0A1F6CJA3</accession>